<feature type="compositionally biased region" description="Basic residues" evidence="11">
    <location>
        <begin position="320"/>
        <end position="329"/>
    </location>
</feature>
<dbReference type="GO" id="GO:0004521">
    <property type="term" value="F:RNA endonuclease activity"/>
    <property type="evidence" value="ECO:0007669"/>
    <property type="project" value="TreeGrafter"/>
</dbReference>
<feature type="compositionally biased region" description="Low complexity" evidence="11">
    <location>
        <begin position="332"/>
        <end position="349"/>
    </location>
</feature>
<evidence type="ECO:0000256" key="7">
    <source>
        <dbReference type="ARBA" id="ARBA00022801"/>
    </source>
</evidence>
<evidence type="ECO:0000256" key="8">
    <source>
        <dbReference type="ARBA" id="ARBA00022833"/>
    </source>
</evidence>
<dbReference type="Pfam" id="PF11977">
    <property type="entry name" value="RNase_Zc3h12a"/>
    <property type="match status" value="1"/>
</dbReference>
<organism evidence="13 14">
    <name type="scientific">Tenebrio molitor</name>
    <name type="common">Yellow mealworm beetle</name>
    <dbReference type="NCBI Taxonomy" id="7067"/>
    <lineage>
        <taxon>Eukaryota</taxon>
        <taxon>Metazoa</taxon>
        <taxon>Ecdysozoa</taxon>
        <taxon>Arthropoda</taxon>
        <taxon>Hexapoda</taxon>
        <taxon>Insecta</taxon>
        <taxon>Pterygota</taxon>
        <taxon>Neoptera</taxon>
        <taxon>Endopterygota</taxon>
        <taxon>Coleoptera</taxon>
        <taxon>Polyphaga</taxon>
        <taxon>Cucujiformia</taxon>
        <taxon>Tenebrionidae</taxon>
        <taxon>Tenebrio</taxon>
    </lineage>
</organism>
<dbReference type="CDD" id="cd18729">
    <property type="entry name" value="PIN_Zc3h12-like"/>
    <property type="match status" value="1"/>
</dbReference>
<dbReference type="InterPro" id="IPR040546">
    <property type="entry name" value="Rege-1_UBA-like"/>
</dbReference>
<keyword evidence="14" id="KW-1185">Reference proteome</keyword>
<dbReference type="GO" id="GO:0003729">
    <property type="term" value="F:mRNA binding"/>
    <property type="evidence" value="ECO:0007669"/>
    <property type="project" value="TreeGrafter"/>
</dbReference>
<evidence type="ECO:0000256" key="3">
    <source>
        <dbReference type="ARBA" id="ARBA00022722"/>
    </source>
</evidence>
<name>A0A8J6HD90_TENMO</name>
<feature type="region of interest" description="Disordered" evidence="11">
    <location>
        <begin position="301"/>
        <end position="407"/>
    </location>
</feature>
<dbReference type="FunFam" id="3.40.50.11980:FF:000001">
    <property type="entry name" value="ZC3H12A isoform 1"/>
    <property type="match status" value="1"/>
</dbReference>
<feature type="compositionally biased region" description="Polar residues" evidence="11">
    <location>
        <begin position="1243"/>
        <end position="1259"/>
    </location>
</feature>
<feature type="compositionally biased region" description="Polar residues" evidence="11">
    <location>
        <begin position="810"/>
        <end position="829"/>
    </location>
</feature>
<evidence type="ECO:0000256" key="2">
    <source>
        <dbReference type="ARBA" id="ARBA00010922"/>
    </source>
</evidence>
<feature type="region of interest" description="Disordered" evidence="11">
    <location>
        <begin position="1204"/>
        <end position="1263"/>
    </location>
</feature>
<evidence type="ECO:0000313" key="14">
    <source>
        <dbReference type="Proteomes" id="UP000719412"/>
    </source>
</evidence>
<keyword evidence="5" id="KW-0255">Endonuclease</keyword>
<dbReference type="Gene3D" id="3.40.50.11980">
    <property type="match status" value="1"/>
</dbReference>
<comment type="cofactor">
    <cofactor evidence="1">
        <name>Mg(2+)</name>
        <dbReference type="ChEBI" id="CHEBI:18420"/>
    </cofactor>
</comment>
<evidence type="ECO:0000256" key="4">
    <source>
        <dbReference type="ARBA" id="ARBA00022723"/>
    </source>
</evidence>
<dbReference type="Pfam" id="PF18561">
    <property type="entry name" value="Regnase_1_C"/>
    <property type="match status" value="1"/>
</dbReference>
<keyword evidence="6 10" id="KW-0863">Zinc-finger</keyword>
<protein>
    <recommendedName>
        <fullName evidence="12">C3H1-type domain-containing protein</fullName>
    </recommendedName>
</protein>
<keyword evidence="9" id="KW-0460">Magnesium</keyword>
<dbReference type="GO" id="GO:0005634">
    <property type="term" value="C:nucleus"/>
    <property type="evidence" value="ECO:0007669"/>
    <property type="project" value="TreeGrafter"/>
</dbReference>
<dbReference type="Pfam" id="PF18039">
    <property type="entry name" value="UBA_6"/>
    <property type="match status" value="1"/>
</dbReference>
<feature type="zinc finger region" description="C3H1-type" evidence="10">
    <location>
        <begin position="1166"/>
        <end position="1191"/>
    </location>
</feature>
<proteinExistence type="inferred from homology"/>
<reference evidence="13" key="2">
    <citation type="submission" date="2021-08" db="EMBL/GenBank/DDBJ databases">
        <authorList>
            <person name="Eriksson T."/>
        </authorList>
    </citation>
    <scope>NUCLEOTIDE SEQUENCE</scope>
    <source>
        <strain evidence="13">Stoneville</strain>
        <tissue evidence="13">Whole head</tissue>
    </source>
</reference>
<keyword evidence="4 10" id="KW-0479">Metal-binding</keyword>
<evidence type="ECO:0000256" key="10">
    <source>
        <dbReference type="PROSITE-ProRule" id="PRU00723"/>
    </source>
</evidence>
<dbReference type="InterPro" id="IPR000571">
    <property type="entry name" value="Znf_CCCH"/>
</dbReference>
<evidence type="ECO:0000313" key="13">
    <source>
        <dbReference type="EMBL" id="KAH0812277.1"/>
    </source>
</evidence>
<evidence type="ECO:0000259" key="12">
    <source>
        <dbReference type="PROSITE" id="PS50103"/>
    </source>
</evidence>
<feature type="region of interest" description="Disordered" evidence="11">
    <location>
        <begin position="739"/>
        <end position="775"/>
    </location>
</feature>
<comment type="caution">
    <text evidence="13">The sequence shown here is derived from an EMBL/GenBank/DDBJ whole genome shotgun (WGS) entry which is preliminary data.</text>
</comment>
<gene>
    <name evidence="13" type="ORF">GEV33_010515</name>
</gene>
<accession>A0A8J6HD90</accession>
<evidence type="ECO:0000256" key="6">
    <source>
        <dbReference type="ARBA" id="ARBA00022771"/>
    </source>
</evidence>
<dbReference type="InterPro" id="IPR040757">
    <property type="entry name" value="Regnase_1/ZC3H12_C"/>
</dbReference>
<feature type="region of interest" description="Disordered" evidence="11">
    <location>
        <begin position="810"/>
        <end position="842"/>
    </location>
</feature>
<dbReference type="GO" id="GO:0016787">
    <property type="term" value="F:hydrolase activity"/>
    <property type="evidence" value="ECO:0007669"/>
    <property type="project" value="UniProtKB-KW"/>
</dbReference>
<dbReference type="GO" id="GO:0008270">
    <property type="term" value="F:zinc ion binding"/>
    <property type="evidence" value="ECO:0007669"/>
    <property type="project" value="UniProtKB-KW"/>
</dbReference>
<keyword evidence="8 10" id="KW-0862">Zinc</keyword>
<dbReference type="GO" id="GO:0036464">
    <property type="term" value="C:cytoplasmic ribonucleoprotein granule"/>
    <property type="evidence" value="ECO:0007669"/>
    <property type="project" value="TreeGrafter"/>
</dbReference>
<reference evidence="13" key="1">
    <citation type="journal article" date="2020" name="J Insects Food Feed">
        <title>The yellow mealworm (Tenebrio molitor) genome: a resource for the emerging insects as food and feed industry.</title>
        <authorList>
            <person name="Eriksson T."/>
            <person name="Andere A."/>
            <person name="Kelstrup H."/>
            <person name="Emery V."/>
            <person name="Picard C."/>
        </authorList>
    </citation>
    <scope>NUCLEOTIDE SEQUENCE</scope>
    <source>
        <strain evidence="13">Stoneville</strain>
        <tissue evidence="13">Whole head</tissue>
    </source>
</reference>
<feature type="compositionally biased region" description="Basic and acidic residues" evidence="11">
    <location>
        <begin position="1204"/>
        <end position="1220"/>
    </location>
</feature>
<keyword evidence="3" id="KW-0540">Nuclease</keyword>
<dbReference type="PANTHER" id="PTHR12876">
    <property type="entry name" value="N4BP1-RELATED"/>
    <property type="match status" value="1"/>
</dbReference>
<feature type="region of interest" description="Disordered" evidence="11">
    <location>
        <begin position="883"/>
        <end position="909"/>
    </location>
</feature>
<dbReference type="PROSITE" id="PS50103">
    <property type="entry name" value="ZF_C3H1"/>
    <property type="match status" value="1"/>
</dbReference>
<evidence type="ECO:0000256" key="11">
    <source>
        <dbReference type="SAM" id="MobiDB-lite"/>
    </source>
</evidence>
<evidence type="ECO:0000256" key="1">
    <source>
        <dbReference type="ARBA" id="ARBA00001946"/>
    </source>
</evidence>
<dbReference type="PANTHER" id="PTHR12876:SF35">
    <property type="entry name" value="LD08718P-RELATED"/>
    <property type="match status" value="1"/>
</dbReference>
<evidence type="ECO:0000256" key="5">
    <source>
        <dbReference type="ARBA" id="ARBA00022759"/>
    </source>
</evidence>
<sequence>MSTAAATLLGTVRIKCTCTPLLQENLDRISVLFAARLEEHRGDAASKDDFLSYEVHSLAPSGCERAPSADFITRLQSWNNGRFFVRQRPTVKDASWSTVMGHFRVCYVTRWPLFGRGETVMGDRLLARGPSLDPDGGWGTAVAASCECRRNFVDTTGQERVLGGSVGHLVKINGKMIWSPQSSDLSPIELLWDELDRSGRNLHRWHCKKRRFTSGTTVIVFPAAAAVASVLPETTATSMIAFAKTFHLSGAINTADIRIIGDKLKGVGLMGRNLQELNLDQHRKHKIMVIINAHRFASAVRLARSRPPSSRRSSNETKRNEKKKKRGRFHPSSAATVTSRSAASAVRVVGARRRLPRHGSPTQTLPWRTPHDPDLRLTSRGHRSLYSRPPRPLSGGATKQKRDPWLGSCPKGTLSDLVMDIFGRDSAEATVPILILHFSLLCSIFLTISADNKDGGFDRPPRKSCIIRRFVWKISAFNLRFRNDIRQLVEQSILYSEFDPHRVRNAPRSHSSNDIDPSRQPRLAAKTNPKWVFMIGKNKVGDVNQNERNGIYFSSIDNIKDSRSDCDTTKVNQFLKYAKLSSSSLLFLTRRQLSMRVVVLVTARPRVSFLTFESVSEATSRPSRSVRGADARRGPSVAVGVAVATRTSIRLSSSTFFTPSPFHLVFSVHRLWRRLFRILSWVVVRDEAVHVLFPLPPSKPFSSLDVPILRERRSHSFLLLLFVCASAMNQDVFLLSSPRHDSRRRGKRNASPQVPGGRFGESRGSSASGRCPVDLPGDVTDRIRPRFINRRFSITASGSIFLSVSQHPTASSPIIPQRSSPWSAALSRSKNSRKNRPIRSRTAAVVRHRHAPPLTDVLADEVILFQKYVDDICGEGCQRSVAGEDSSYDSDYEADPPPTNRHQDVSRTTSDTLAAEYAEYVQTAPDTSPGYTARVEFALKLGYTEKLVQAALHKLGPSPAQNELLAELIKLGAQKGGSCDSSPSESTLDVADVQEQSAGHALRPIVVDGSNVAMSHGNKEIFSCRGIKICVDWFKSRGHKDITVFVPKWRKEAPRPDNPVRDQDILAELEKERLLVFTPSRFVGGKRMVCYDDRYILRLAAEVDGIVVSNDNYRDLCQESTEFRKVVEERILMYSFVNDRFMPPDDPLGRSGPTLDNFLRTQPKKGDPPPPCPYAKKCTYGNKCKYHHPERGPFPHKSVTERLSEHAQRHLQAREGDIRKTPLGRTRSNVPPPKEVQHAIVSKSRSVDNVGTSPQQQPENLHRKLQRQLTLNPTSDPRLLRRYVPQPQPQQYMAAPGWDMHQHVTRIASAPDSYRPWPPTAHPQQHRHMQRMSSCSDPQLNVWPPLWSQGGPPPPPPTLQEDARRKMHFHLAAIFPEEQVTQAMRMYPDETNPQKICAAILSMFPKT</sequence>
<dbReference type="InterPro" id="IPR021869">
    <property type="entry name" value="RNase_Zc3h12_NYN"/>
</dbReference>
<comment type="similarity">
    <text evidence="2">Belongs to the ZC3H12 family.</text>
</comment>
<feature type="domain" description="C3H1-type" evidence="12">
    <location>
        <begin position="1166"/>
        <end position="1191"/>
    </location>
</feature>
<feature type="compositionally biased region" description="Basic residues" evidence="11">
    <location>
        <begin position="830"/>
        <end position="839"/>
    </location>
</feature>
<keyword evidence="7" id="KW-0378">Hydrolase</keyword>
<dbReference type="InterPro" id="IPR051101">
    <property type="entry name" value="ZC3H12/N4BP1_RNase_Reg"/>
</dbReference>
<evidence type="ECO:0000256" key="9">
    <source>
        <dbReference type="ARBA" id="ARBA00022842"/>
    </source>
</evidence>
<dbReference type="EMBL" id="JABDTM020026178">
    <property type="protein sequence ID" value="KAH0812277.1"/>
    <property type="molecule type" value="Genomic_DNA"/>
</dbReference>
<dbReference type="Proteomes" id="UP000719412">
    <property type="component" value="Unassembled WGS sequence"/>
</dbReference>